<dbReference type="Gene3D" id="3.30.1140.40">
    <property type="entry name" value="Tctex-1"/>
    <property type="match status" value="1"/>
</dbReference>
<gene>
    <name evidence="2" type="primary">TCTE3</name>
    <name evidence="2" type="ORF">G0U57_020559</name>
</gene>
<protein>
    <submittedName>
        <fullName evidence="2">T-complex-associated-testis-expressed 3</fullName>
    </submittedName>
</protein>
<dbReference type="InterPro" id="IPR005334">
    <property type="entry name" value="Tctex-1-like"/>
</dbReference>
<dbReference type="CDD" id="cd21460">
    <property type="entry name" value="DLC-like_TCTEX1D3"/>
    <property type="match status" value="1"/>
</dbReference>
<dbReference type="GO" id="GO:0005868">
    <property type="term" value="C:cytoplasmic dynein complex"/>
    <property type="evidence" value="ECO:0007669"/>
    <property type="project" value="TreeGrafter"/>
</dbReference>
<sequence length="233" mass="26348">CRLGEGSAARSWNLLVAVGWRLGDGTEPGLLLRRGGTRHVGAEAMDKHAKTSKLPSGGKGERRLSMFEKDNYAQILKDRMRSSSHEVYGTEPMDNESFAEFGKSEIFSLKTSMAKIRYANTYKMEPYRKFQAHLVRNKAQHILTQRLQETKYNGTTSVVLCNSIADEILTAVKDMGFDRYKYVVTVLILQKTGQAIKISSRWVWDVARDNWVSAKCETESFVSLALIAACYYE</sequence>
<organism evidence="2 3">
    <name type="scientific">Chelydra serpentina</name>
    <name type="common">Snapping turtle</name>
    <name type="synonym">Testudo serpentina</name>
    <dbReference type="NCBI Taxonomy" id="8475"/>
    <lineage>
        <taxon>Eukaryota</taxon>
        <taxon>Metazoa</taxon>
        <taxon>Chordata</taxon>
        <taxon>Craniata</taxon>
        <taxon>Vertebrata</taxon>
        <taxon>Euteleostomi</taxon>
        <taxon>Archelosauria</taxon>
        <taxon>Testudinata</taxon>
        <taxon>Testudines</taxon>
        <taxon>Cryptodira</taxon>
        <taxon>Durocryptodira</taxon>
        <taxon>Americhelydia</taxon>
        <taxon>Chelydroidea</taxon>
        <taxon>Chelydridae</taxon>
        <taxon>Chelydra</taxon>
    </lineage>
</organism>
<dbReference type="InterPro" id="IPR038586">
    <property type="entry name" value="Tctex-1-like_sf"/>
</dbReference>
<evidence type="ECO:0000256" key="1">
    <source>
        <dbReference type="ARBA" id="ARBA00005361"/>
    </source>
</evidence>
<dbReference type="GO" id="GO:0045505">
    <property type="term" value="F:dynein intermediate chain binding"/>
    <property type="evidence" value="ECO:0007669"/>
    <property type="project" value="TreeGrafter"/>
</dbReference>
<dbReference type="OrthoDB" id="10248487at2759"/>
<dbReference type="EMBL" id="JAHGAV010000087">
    <property type="protein sequence ID" value="KAG6932841.1"/>
    <property type="molecule type" value="Genomic_DNA"/>
</dbReference>
<dbReference type="GO" id="GO:0005737">
    <property type="term" value="C:cytoplasm"/>
    <property type="evidence" value="ECO:0007669"/>
    <property type="project" value="TreeGrafter"/>
</dbReference>
<feature type="non-terminal residue" evidence="2">
    <location>
        <position position="1"/>
    </location>
</feature>
<dbReference type="AlphaFoldDB" id="A0A8T1SV27"/>
<comment type="similarity">
    <text evidence="1">Belongs to the dynein light chain Tctex-type family.</text>
</comment>
<keyword evidence="3" id="KW-1185">Reference proteome</keyword>
<reference evidence="2 3" key="1">
    <citation type="journal article" date="2020" name="G3 (Bethesda)">
        <title>Draft Genome of the Common Snapping Turtle, Chelydra serpentina, a Model for Phenotypic Plasticity in Reptiles.</title>
        <authorList>
            <person name="Das D."/>
            <person name="Singh S.K."/>
            <person name="Bierstedt J."/>
            <person name="Erickson A."/>
            <person name="Galli G.L.J."/>
            <person name="Crossley D.A. 2nd"/>
            <person name="Rhen T."/>
        </authorList>
    </citation>
    <scope>NUCLEOTIDE SEQUENCE [LARGE SCALE GENOMIC DNA]</scope>
    <source>
        <strain evidence="2">KW</strain>
    </source>
</reference>
<dbReference type="PANTHER" id="PTHR21255">
    <property type="entry name" value="T-COMPLEX-ASSOCIATED-TESTIS-EXPRESSED 1/ DYNEIN LIGHT CHAIN"/>
    <property type="match status" value="1"/>
</dbReference>
<dbReference type="PANTHER" id="PTHR21255:SF27">
    <property type="entry name" value="DYNEIN LIGHT CHAIN TCTEX-TYPE PROTEIN 2"/>
    <property type="match status" value="1"/>
</dbReference>
<name>A0A8T1SV27_CHESE</name>
<comment type="caution">
    <text evidence="2">The sequence shown here is derived from an EMBL/GenBank/DDBJ whole genome shotgun (WGS) entry which is preliminary data.</text>
</comment>
<dbReference type="Proteomes" id="UP000765507">
    <property type="component" value="Unassembled WGS sequence"/>
</dbReference>
<accession>A0A8T1SV27</accession>
<evidence type="ECO:0000313" key="2">
    <source>
        <dbReference type="EMBL" id="KAG6932841.1"/>
    </source>
</evidence>
<dbReference type="GO" id="GO:0007018">
    <property type="term" value="P:microtubule-based movement"/>
    <property type="evidence" value="ECO:0007669"/>
    <property type="project" value="TreeGrafter"/>
</dbReference>
<proteinExistence type="inferred from homology"/>
<dbReference type="Pfam" id="PF03645">
    <property type="entry name" value="Tctex-1"/>
    <property type="match status" value="1"/>
</dbReference>
<evidence type="ECO:0000313" key="3">
    <source>
        <dbReference type="Proteomes" id="UP000765507"/>
    </source>
</evidence>